<feature type="non-terminal residue" evidence="2">
    <location>
        <position position="1"/>
    </location>
</feature>
<dbReference type="OrthoDB" id="5377392at2759"/>
<dbReference type="Proteomes" id="UP000041254">
    <property type="component" value="Unassembled WGS sequence"/>
</dbReference>
<name>A0A0G4G1F8_VITBC</name>
<dbReference type="InterPro" id="IPR034136">
    <property type="entry name" value="TOPRIM_Topo6A/Spo11"/>
</dbReference>
<organism evidence="2 3">
    <name type="scientific">Vitrella brassicaformis (strain CCMP3155)</name>
    <dbReference type="NCBI Taxonomy" id="1169540"/>
    <lineage>
        <taxon>Eukaryota</taxon>
        <taxon>Sar</taxon>
        <taxon>Alveolata</taxon>
        <taxon>Colpodellida</taxon>
        <taxon>Vitrellaceae</taxon>
        <taxon>Vitrella</taxon>
    </lineage>
</organism>
<dbReference type="AlphaFoldDB" id="A0A0G4G1F8"/>
<dbReference type="GO" id="GO:0007131">
    <property type="term" value="P:reciprocal meiotic recombination"/>
    <property type="evidence" value="ECO:0007669"/>
    <property type="project" value="TreeGrafter"/>
</dbReference>
<dbReference type="Gene3D" id="3.40.1360.10">
    <property type="match status" value="1"/>
</dbReference>
<protein>
    <recommendedName>
        <fullName evidence="1">Topoisomerase 6 subunit A/Spo11 TOPRIM domain-containing protein</fullName>
    </recommendedName>
</protein>
<evidence type="ECO:0000313" key="3">
    <source>
        <dbReference type="Proteomes" id="UP000041254"/>
    </source>
</evidence>
<gene>
    <name evidence="2" type="ORF">Vbra_16607</name>
</gene>
<dbReference type="GO" id="GO:0000228">
    <property type="term" value="C:nuclear chromosome"/>
    <property type="evidence" value="ECO:0007669"/>
    <property type="project" value="TreeGrafter"/>
</dbReference>
<dbReference type="VEuPathDB" id="CryptoDB:Vbra_16607"/>
<dbReference type="GO" id="GO:0042138">
    <property type="term" value="P:meiotic DNA double-strand break formation"/>
    <property type="evidence" value="ECO:0007669"/>
    <property type="project" value="TreeGrafter"/>
</dbReference>
<dbReference type="GO" id="GO:0003918">
    <property type="term" value="F:DNA topoisomerase type II (double strand cut, ATP-hydrolyzing) activity"/>
    <property type="evidence" value="ECO:0007669"/>
    <property type="project" value="InterPro"/>
</dbReference>
<dbReference type="InParanoid" id="A0A0G4G1F8"/>
<dbReference type="GO" id="GO:0000706">
    <property type="term" value="P:meiotic DNA double-strand break processing"/>
    <property type="evidence" value="ECO:0007669"/>
    <property type="project" value="TreeGrafter"/>
</dbReference>
<dbReference type="InterPro" id="IPR002815">
    <property type="entry name" value="Spo11/TopoVI_A"/>
</dbReference>
<dbReference type="Pfam" id="PF21180">
    <property type="entry name" value="TOP6A-Spo11_Toprim"/>
    <property type="match status" value="1"/>
</dbReference>
<dbReference type="PRINTS" id="PR01550">
    <property type="entry name" value="TOP6AFAMILY"/>
</dbReference>
<evidence type="ECO:0000259" key="1">
    <source>
        <dbReference type="Pfam" id="PF21180"/>
    </source>
</evidence>
<dbReference type="SUPFAM" id="SSF56726">
    <property type="entry name" value="DNA topoisomerase IV, alpha subunit"/>
    <property type="match status" value="1"/>
</dbReference>
<dbReference type="InterPro" id="IPR036078">
    <property type="entry name" value="Spo11/TopoVI_A_sf"/>
</dbReference>
<evidence type="ECO:0000313" key="2">
    <source>
        <dbReference type="EMBL" id="CEM21347.1"/>
    </source>
</evidence>
<dbReference type="GO" id="GO:0003677">
    <property type="term" value="F:DNA binding"/>
    <property type="evidence" value="ECO:0007669"/>
    <property type="project" value="InterPro"/>
</dbReference>
<dbReference type="PANTHER" id="PTHR10848">
    <property type="entry name" value="MEIOTIC RECOMBINATION PROTEIN SPO11"/>
    <property type="match status" value="1"/>
</dbReference>
<dbReference type="EMBL" id="CDMY01000542">
    <property type="protein sequence ID" value="CEM21347.1"/>
    <property type="molecule type" value="Genomic_DNA"/>
</dbReference>
<proteinExistence type="predicted"/>
<accession>A0A0G4G1F8</accession>
<feature type="domain" description="Topoisomerase 6 subunit A/Spo11 TOPRIM" evidence="1">
    <location>
        <begin position="15"/>
        <end position="92"/>
    </location>
</feature>
<dbReference type="STRING" id="1169540.A0A0G4G1F8"/>
<sequence length="169" mass="19227">DIVGIELPAGRDTKFALIVEKETIFSKLILSDFVQTHGPLILVTAHGYPDLPTRHFLRLLRDTHPWLPFGCLVDHDVHGFSIAATYVIGPEKTQDGWFMQPGDMASFRSEGERKRPEKLLGRLREARDAGKIDNHWCVSLDEMIRRNKQFELEAIESLDAFVVDRMTAA</sequence>
<dbReference type="PANTHER" id="PTHR10848:SF0">
    <property type="entry name" value="MEIOTIC RECOMBINATION PROTEIN SPO11"/>
    <property type="match status" value="1"/>
</dbReference>
<keyword evidence="3" id="KW-1185">Reference proteome</keyword>
<reference evidence="2 3" key="1">
    <citation type="submission" date="2014-11" db="EMBL/GenBank/DDBJ databases">
        <authorList>
            <person name="Zhu J."/>
            <person name="Qi W."/>
            <person name="Song R."/>
        </authorList>
    </citation>
    <scope>NUCLEOTIDE SEQUENCE [LARGE SCALE GENOMIC DNA]</scope>
</reference>